<evidence type="ECO:0000256" key="1">
    <source>
        <dbReference type="SAM" id="MobiDB-lite"/>
    </source>
</evidence>
<feature type="transmembrane region" description="Helical" evidence="2">
    <location>
        <begin position="327"/>
        <end position="347"/>
    </location>
</feature>
<dbReference type="OrthoDB" id="9784157at2"/>
<feature type="region of interest" description="Disordered" evidence="1">
    <location>
        <begin position="580"/>
        <end position="647"/>
    </location>
</feature>
<feature type="transmembrane region" description="Helical" evidence="2">
    <location>
        <begin position="359"/>
        <end position="378"/>
    </location>
</feature>
<dbReference type="Proteomes" id="UP000061546">
    <property type="component" value="Chromosome"/>
</dbReference>
<evidence type="ECO:0000256" key="2">
    <source>
        <dbReference type="SAM" id="Phobius"/>
    </source>
</evidence>
<dbReference type="KEGG" id="lhi:JP39_09700"/>
<feature type="transmembrane region" description="Helical" evidence="2">
    <location>
        <begin position="12"/>
        <end position="35"/>
    </location>
</feature>
<feature type="transmembrane region" description="Helical" evidence="2">
    <location>
        <begin position="238"/>
        <end position="257"/>
    </location>
</feature>
<dbReference type="AlphaFoldDB" id="A0A0K2LEJ7"/>
<gene>
    <name evidence="3" type="ORF">JP39_09700</name>
</gene>
<dbReference type="RefSeq" id="WP_041498891.1">
    <property type="nucleotide sequence ID" value="NZ_BJDV01000005.1"/>
</dbReference>
<organism evidence="3 4">
    <name type="scientific">Companilactobacillus heilongjiangensis</name>
    <dbReference type="NCBI Taxonomy" id="1074467"/>
    <lineage>
        <taxon>Bacteria</taxon>
        <taxon>Bacillati</taxon>
        <taxon>Bacillota</taxon>
        <taxon>Bacilli</taxon>
        <taxon>Lactobacillales</taxon>
        <taxon>Lactobacillaceae</taxon>
        <taxon>Companilactobacillus</taxon>
    </lineage>
</organism>
<dbReference type="EMBL" id="CP012559">
    <property type="protein sequence ID" value="ALB29603.1"/>
    <property type="molecule type" value="Genomic_DNA"/>
</dbReference>
<feature type="transmembrane region" description="Helical" evidence="2">
    <location>
        <begin position="170"/>
        <end position="189"/>
    </location>
</feature>
<keyword evidence="2" id="KW-0812">Transmembrane</keyword>
<feature type="transmembrane region" description="Helical" evidence="2">
    <location>
        <begin position="115"/>
        <end position="135"/>
    </location>
</feature>
<feature type="transmembrane region" description="Helical" evidence="2">
    <location>
        <begin position="385"/>
        <end position="406"/>
    </location>
</feature>
<keyword evidence="2" id="KW-0472">Membrane</keyword>
<keyword evidence="2" id="KW-1133">Transmembrane helix</keyword>
<evidence type="ECO:0000313" key="4">
    <source>
        <dbReference type="Proteomes" id="UP000061546"/>
    </source>
</evidence>
<reference evidence="3 4" key="1">
    <citation type="submission" date="2015-08" db="EMBL/GenBank/DDBJ databases">
        <title>Genomic sequence of Lactobacillus heilongjiangensis DSM 28069, isolated from Chinese traditional pickle.</title>
        <authorList>
            <person name="Jiang X."/>
            <person name="Zheng B."/>
            <person name="Cheng H."/>
        </authorList>
    </citation>
    <scope>NUCLEOTIDE SEQUENCE [LARGE SCALE GENOMIC DNA]</scope>
    <source>
        <strain evidence="3 4">DSM 28069</strain>
    </source>
</reference>
<sequence length="647" mass="72989">MKSISIKNKYLRFLLIIIIAAITAALFAGVSYIALYQTEFYHHSIWTFLGPSDNRFHMMRIEGLYQSILHHNYFPLVNMSFMEGLGYISNIFYSDFLIYPAAFMRLMGFTPAQTIVRFYLLLNFLTFSVSFLCFFKVSKKYWNSLVFSFVYTLANYRLHDMLFRHDLGEVGAFVFLPIAILGIYEIFYGERKRNWLFLAFGMTGIIYSHAISPILVAITIVLIMLCQLPELKVHPKRLLSLIWAAGASGLMSVGYFLPMLEQLKHTTLRLTESKSILPAGADNLVDYFHWSINNVINKPNIGVVLLLAGIAALVSMGKIENKAVKHFAGIGAIMFICGSKIFPWVMLNKTPFKMIQYPWRFDMIATVLLAIFIAADPLHLLKGNLVKAALVAFVTLLAISASYRMVNGMSTAMVPYSEYDKASPFSIGGGQEYLPDGADVVPLEAEPQMPTIKAGKKAEITNFKRADTKMTFNFTNARKTVISVPVIAYYGFQSKESTGNVSKLTMNKKNNGLGEVTVSGNGKVVIDYYETHVQKTARHFSFWALVAFVIGSIFSMFNFKWSKFKPRAIEMKNKLAEKKAAKAEESEEKVEPKDSTESENSKEPKETADSKETKESEKPKKSKESADSEEPANDFKDVDSEDKQTKE</sequence>
<evidence type="ECO:0008006" key="5">
    <source>
        <dbReference type="Google" id="ProtNLM"/>
    </source>
</evidence>
<feature type="transmembrane region" description="Helical" evidence="2">
    <location>
        <begin position="540"/>
        <end position="559"/>
    </location>
</feature>
<evidence type="ECO:0000313" key="3">
    <source>
        <dbReference type="EMBL" id="ALB29603.1"/>
    </source>
</evidence>
<feature type="transmembrane region" description="Helical" evidence="2">
    <location>
        <begin position="296"/>
        <end position="315"/>
    </location>
</feature>
<feature type="compositionally biased region" description="Basic and acidic residues" evidence="1">
    <location>
        <begin position="580"/>
        <end position="626"/>
    </location>
</feature>
<name>A0A0K2LEJ7_9LACO</name>
<feature type="compositionally biased region" description="Basic and acidic residues" evidence="1">
    <location>
        <begin position="633"/>
        <end position="647"/>
    </location>
</feature>
<proteinExistence type="predicted"/>
<dbReference type="STRING" id="1074467.JP39_09700"/>
<feature type="transmembrane region" description="Helical" evidence="2">
    <location>
        <begin position="195"/>
        <end position="226"/>
    </location>
</feature>
<protein>
    <recommendedName>
        <fullName evidence="5">Membrane protein 6-pyruvoyl-tetrahydropterin synthase-related domain-containing protein</fullName>
    </recommendedName>
</protein>
<accession>A0A0K2LEJ7</accession>
<keyword evidence="4" id="KW-1185">Reference proteome</keyword>